<feature type="region of interest" description="Disordered" evidence="1">
    <location>
        <begin position="201"/>
        <end position="220"/>
    </location>
</feature>
<reference evidence="2 3" key="1">
    <citation type="submission" date="2014-04" db="EMBL/GenBank/DDBJ databases">
        <authorList>
            <consortium name="DOE Joint Genome Institute"/>
            <person name="Kuo A."/>
            <person name="Girlanda M."/>
            <person name="Perotto S."/>
            <person name="Kohler A."/>
            <person name="Nagy L.G."/>
            <person name="Floudas D."/>
            <person name="Copeland A."/>
            <person name="Barry K.W."/>
            <person name="Cichocki N."/>
            <person name="Veneault-Fourrey C."/>
            <person name="LaButti K."/>
            <person name="Lindquist E.A."/>
            <person name="Lipzen A."/>
            <person name="Lundell T."/>
            <person name="Morin E."/>
            <person name="Murat C."/>
            <person name="Sun H."/>
            <person name="Tunlid A."/>
            <person name="Henrissat B."/>
            <person name="Grigoriev I.V."/>
            <person name="Hibbett D.S."/>
            <person name="Martin F."/>
            <person name="Nordberg H.P."/>
            <person name="Cantor M.N."/>
            <person name="Hua S.X."/>
        </authorList>
    </citation>
    <scope>NUCLEOTIDE SEQUENCE [LARGE SCALE GENOMIC DNA]</scope>
    <source>
        <strain evidence="2 3">MUT 4182</strain>
    </source>
</reference>
<dbReference type="Proteomes" id="UP000054248">
    <property type="component" value="Unassembled WGS sequence"/>
</dbReference>
<name>A0A0C3QER1_9AGAM</name>
<feature type="region of interest" description="Disordered" evidence="1">
    <location>
        <begin position="336"/>
        <end position="355"/>
    </location>
</feature>
<dbReference type="HOGENOM" id="CLU_454313_0_0_1"/>
<accession>A0A0C3QER1</accession>
<dbReference type="AlphaFoldDB" id="A0A0C3QER1"/>
<organism evidence="2 3">
    <name type="scientific">Tulasnella calospora MUT 4182</name>
    <dbReference type="NCBI Taxonomy" id="1051891"/>
    <lineage>
        <taxon>Eukaryota</taxon>
        <taxon>Fungi</taxon>
        <taxon>Dikarya</taxon>
        <taxon>Basidiomycota</taxon>
        <taxon>Agaricomycotina</taxon>
        <taxon>Agaricomycetes</taxon>
        <taxon>Cantharellales</taxon>
        <taxon>Tulasnellaceae</taxon>
        <taxon>Tulasnella</taxon>
    </lineage>
</organism>
<keyword evidence="3" id="KW-1185">Reference proteome</keyword>
<dbReference type="EMBL" id="KN823081">
    <property type="protein sequence ID" value="KIO23569.1"/>
    <property type="molecule type" value="Genomic_DNA"/>
</dbReference>
<evidence type="ECO:0000313" key="3">
    <source>
        <dbReference type="Proteomes" id="UP000054248"/>
    </source>
</evidence>
<reference evidence="3" key="2">
    <citation type="submission" date="2015-01" db="EMBL/GenBank/DDBJ databases">
        <title>Evolutionary Origins and Diversification of the Mycorrhizal Mutualists.</title>
        <authorList>
            <consortium name="DOE Joint Genome Institute"/>
            <consortium name="Mycorrhizal Genomics Consortium"/>
            <person name="Kohler A."/>
            <person name="Kuo A."/>
            <person name="Nagy L.G."/>
            <person name="Floudas D."/>
            <person name="Copeland A."/>
            <person name="Barry K.W."/>
            <person name="Cichocki N."/>
            <person name="Veneault-Fourrey C."/>
            <person name="LaButti K."/>
            <person name="Lindquist E.A."/>
            <person name="Lipzen A."/>
            <person name="Lundell T."/>
            <person name="Morin E."/>
            <person name="Murat C."/>
            <person name="Riley R."/>
            <person name="Ohm R."/>
            <person name="Sun H."/>
            <person name="Tunlid A."/>
            <person name="Henrissat B."/>
            <person name="Grigoriev I.V."/>
            <person name="Hibbett D.S."/>
            <person name="Martin F."/>
        </authorList>
    </citation>
    <scope>NUCLEOTIDE SEQUENCE [LARGE SCALE GENOMIC DNA]</scope>
    <source>
        <strain evidence="3">MUT 4182</strain>
    </source>
</reference>
<feature type="region of interest" description="Disordered" evidence="1">
    <location>
        <begin position="225"/>
        <end position="244"/>
    </location>
</feature>
<dbReference type="OrthoDB" id="3317044at2759"/>
<feature type="compositionally biased region" description="Polar residues" evidence="1">
    <location>
        <begin position="202"/>
        <end position="213"/>
    </location>
</feature>
<feature type="compositionally biased region" description="Low complexity" evidence="1">
    <location>
        <begin position="232"/>
        <end position="244"/>
    </location>
</feature>
<sequence>MASNEVPPEASQYYLSTTSHHHRDYQTRKRAVSCTSLPSGGAAGAESEHATVYFPASPHSLSQISHFLTLASLQRPFEQNGSIDHQNIVGYSSIGSRGITQDGRIDFASPVGSNTGELSALGIEPGPAVGNSHAGICRLQTAPTPLSLVDDPSSLSSPLLGQLPGGLTLTVTQALCDGCITVDRTLSKDFEPNSGVSHYFMPSSQCTSPSSPNWPAGQLGTADPSLLYPLHGSRTPSSRSALSSPSFSPLSGFSTLSINSPPSSVGEVDDDGSSRLCLQLDGQAQGGPQWGADGWGPEQGSLSPSSCLDNGAESFASTPFLAVLSTTPASTITDAHASTNEASSSDDPSPSQHSQLLLSRNHYPLEGGNYGMERIRDWQPVPSPQSFPSTPYGISGEPGSDIIEFSTLSRICSDPPATSGTAGPSFSSQVDESYEATYLGYHSLTHSAIAASSRHSTTAADAASRKVYLNRQLGVGRATRKEGAWCNGTLRAKKVLKQSKNDLLHRSIESLQQRGLIAPMSSLRDTVRSIIDNCFEFSPTRQNIVDLLFGALPERTRAEVVEVEVKKYYKARQDRIGHILSAPASKNMFVSISGTGRWALG</sequence>
<feature type="region of interest" description="Disordered" evidence="1">
    <location>
        <begin position="282"/>
        <end position="305"/>
    </location>
</feature>
<gene>
    <name evidence="2" type="ORF">M407DRAFT_9357</name>
</gene>
<feature type="compositionally biased region" description="Low complexity" evidence="1">
    <location>
        <begin position="343"/>
        <end position="355"/>
    </location>
</feature>
<proteinExistence type="predicted"/>
<evidence type="ECO:0000256" key="1">
    <source>
        <dbReference type="SAM" id="MobiDB-lite"/>
    </source>
</evidence>
<evidence type="ECO:0000313" key="2">
    <source>
        <dbReference type="EMBL" id="KIO23569.1"/>
    </source>
</evidence>
<protein>
    <submittedName>
        <fullName evidence="2">Uncharacterized protein</fullName>
    </submittedName>
</protein>